<dbReference type="eggNOG" id="COG3689">
    <property type="taxonomic scope" value="Bacteria"/>
</dbReference>
<dbReference type="EMBL" id="CP003620">
    <property type="protein sequence ID" value="AFZ11818.1"/>
    <property type="molecule type" value="Genomic_DNA"/>
</dbReference>
<dbReference type="PANTHER" id="PTHR40047">
    <property type="entry name" value="UPF0703 PROTEIN YCGQ"/>
    <property type="match status" value="1"/>
</dbReference>
<dbReference type="PANTHER" id="PTHR40047:SF1">
    <property type="entry name" value="UPF0703 PROTEIN YCGQ"/>
    <property type="match status" value="1"/>
</dbReference>
<organism evidence="3 4">
    <name type="scientific">Crinalium epipsammum PCC 9333</name>
    <dbReference type="NCBI Taxonomy" id="1173022"/>
    <lineage>
        <taxon>Bacteria</taxon>
        <taxon>Bacillati</taxon>
        <taxon>Cyanobacteriota</taxon>
        <taxon>Cyanophyceae</taxon>
        <taxon>Gomontiellales</taxon>
        <taxon>Gomontiellaceae</taxon>
        <taxon>Crinalium</taxon>
    </lineage>
</organism>
<dbReference type="InterPro" id="IPR052955">
    <property type="entry name" value="UPF0703_membrane_permease"/>
</dbReference>
<keyword evidence="4" id="KW-1185">Reference proteome</keyword>
<evidence type="ECO:0000256" key="1">
    <source>
        <dbReference type="SAM" id="Phobius"/>
    </source>
</evidence>
<dbReference type="Proteomes" id="UP000010472">
    <property type="component" value="Chromosome"/>
</dbReference>
<dbReference type="KEGG" id="cep:Cri9333_0903"/>
<name>K9VUN1_9CYAN</name>
<dbReference type="STRING" id="1173022.Cri9333_0903"/>
<dbReference type="OrthoDB" id="9770408at2"/>
<dbReference type="InterPro" id="IPR048447">
    <property type="entry name" value="DUF1980_C"/>
</dbReference>
<dbReference type="Pfam" id="PF21537">
    <property type="entry name" value="DUF1980_C"/>
    <property type="match status" value="1"/>
</dbReference>
<feature type="domain" description="DUF1980" evidence="2">
    <location>
        <begin position="170"/>
        <end position="274"/>
    </location>
</feature>
<proteinExistence type="predicted"/>
<feature type="transmembrane region" description="Helical" evidence="1">
    <location>
        <begin position="49"/>
        <end position="75"/>
    </location>
</feature>
<accession>K9VUN1</accession>
<dbReference type="HOGENOM" id="CLU_070027_2_0_3"/>
<evidence type="ECO:0000259" key="2">
    <source>
        <dbReference type="Pfam" id="PF21537"/>
    </source>
</evidence>
<gene>
    <name evidence="3" type="ORF">Cri9333_0903</name>
</gene>
<sequence>MSAKSSGAKSQGNSWVLSLLDILAILAWGGMLLKYWLTDTLNLLIHPDYFWLVIVTGVMLLLIGFIKLVQLLTKLMQSFSSGKKSKRRRVEPTGQLPQHITLFPPGWSSGLLLVTAILGLLITPKVFASQTANQRGVAESATITRSQPQAFRNSQKPEERSLVDWARTLSVYPEPDAYTGQKVKVDGFVVDPKDAPLPQQYLLLSRFVITCCAADAYPVGLPVKLTESTQTYPADTWLQIEGQMTTENLNGKRQLTIAANSIKQIPQPKNPYNY</sequence>
<feature type="transmembrane region" description="Helical" evidence="1">
    <location>
        <begin position="12"/>
        <end position="37"/>
    </location>
</feature>
<keyword evidence="1" id="KW-1133">Transmembrane helix</keyword>
<evidence type="ECO:0000313" key="4">
    <source>
        <dbReference type="Proteomes" id="UP000010472"/>
    </source>
</evidence>
<evidence type="ECO:0000313" key="3">
    <source>
        <dbReference type="EMBL" id="AFZ11818.1"/>
    </source>
</evidence>
<dbReference type="RefSeq" id="WP_015201940.1">
    <property type="nucleotide sequence ID" value="NC_019753.1"/>
</dbReference>
<feature type="transmembrane region" description="Helical" evidence="1">
    <location>
        <begin position="96"/>
        <end position="122"/>
    </location>
</feature>
<reference evidence="3 4" key="1">
    <citation type="submission" date="2012-06" db="EMBL/GenBank/DDBJ databases">
        <title>Finished chromosome of genome of Crinalium epipsammum PCC 9333.</title>
        <authorList>
            <consortium name="US DOE Joint Genome Institute"/>
            <person name="Gugger M."/>
            <person name="Coursin T."/>
            <person name="Rippka R."/>
            <person name="Tandeau De Marsac N."/>
            <person name="Huntemann M."/>
            <person name="Wei C.-L."/>
            <person name="Han J."/>
            <person name="Detter J.C."/>
            <person name="Han C."/>
            <person name="Tapia R."/>
            <person name="Davenport K."/>
            <person name="Daligault H."/>
            <person name="Erkkila T."/>
            <person name="Gu W."/>
            <person name="Munk A.C.C."/>
            <person name="Teshima H."/>
            <person name="Xu Y."/>
            <person name="Chain P."/>
            <person name="Chen A."/>
            <person name="Krypides N."/>
            <person name="Mavromatis K."/>
            <person name="Markowitz V."/>
            <person name="Szeto E."/>
            <person name="Ivanova N."/>
            <person name="Mikhailova N."/>
            <person name="Ovchinnikova G."/>
            <person name="Pagani I."/>
            <person name="Pati A."/>
            <person name="Goodwin L."/>
            <person name="Peters L."/>
            <person name="Pitluck S."/>
            <person name="Woyke T."/>
            <person name="Kerfeld C."/>
        </authorList>
    </citation>
    <scope>NUCLEOTIDE SEQUENCE [LARGE SCALE GENOMIC DNA]</scope>
    <source>
        <strain evidence="3 4">PCC 9333</strain>
    </source>
</reference>
<dbReference type="PATRIC" id="fig|1173022.3.peg.979"/>
<keyword evidence="1" id="KW-0812">Transmembrane</keyword>
<dbReference type="NCBIfam" id="TIGR03943">
    <property type="entry name" value="TIGR03943 family putative permease subunit"/>
    <property type="match status" value="1"/>
</dbReference>
<protein>
    <recommendedName>
        <fullName evidence="2">DUF1980 domain-containing protein</fullName>
    </recommendedName>
</protein>
<dbReference type="AlphaFoldDB" id="K9VUN1"/>
<keyword evidence="1" id="KW-0472">Membrane</keyword>
<dbReference type="InterPro" id="IPR015402">
    <property type="entry name" value="DUF1980"/>
</dbReference>